<organism evidence="3 4">
    <name type="scientific">Mesorhabditis spiculigera</name>
    <dbReference type="NCBI Taxonomy" id="96644"/>
    <lineage>
        <taxon>Eukaryota</taxon>
        <taxon>Metazoa</taxon>
        <taxon>Ecdysozoa</taxon>
        <taxon>Nematoda</taxon>
        <taxon>Chromadorea</taxon>
        <taxon>Rhabditida</taxon>
        <taxon>Rhabditina</taxon>
        <taxon>Rhabditomorpha</taxon>
        <taxon>Rhabditoidea</taxon>
        <taxon>Rhabditidae</taxon>
        <taxon>Mesorhabditinae</taxon>
        <taxon>Mesorhabditis</taxon>
    </lineage>
</organism>
<evidence type="ECO:0000313" key="4">
    <source>
        <dbReference type="Proteomes" id="UP001177023"/>
    </source>
</evidence>
<proteinExistence type="predicted"/>
<feature type="compositionally biased region" description="Basic and acidic residues" evidence="1">
    <location>
        <begin position="187"/>
        <end position="201"/>
    </location>
</feature>
<keyword evidence="2" id="KW-0472">Membrane</keyword>
<keyword evidence="4" id="KW-1185">Reference proteome</keyword>
<evidence type="ECO:0000256" key="2">
    <source>
        <dbReference type="SAM" id="Phobius"/>
    </source>
</evidence>
<dbReference type="Proteomes" id="UP001177023">
    <property type="component" value="Unassembled WGS sequence"/>
</dbReference>
<dbReference type="AlphaFoldDB" id="A0AA36CZH1"/>
<evidence type="ECO:0000256" key="1">
    <source>
        <dbReference type="SAM" id="MobiDB-lite"/>
    </source>
</evidence>
<sequence>MLACPLPCVASVPFQENTTEAENSQSGSFSHCSPAIYQCSQAGLDELPNRTGAEDTALFCNSSGPWLNERNLCHFYYTARINTRCVDVDKCNMVAFRCPKARIELTLAAIGALLLLVASSSLLIYRVLVLIYPRMAYTGTANIAKREQLSLRIQQASFKQGHRNPGFSGDEPATGKPHADPDEEQYVEIRLDDGPAESERR</sequence>
<evidence type="ECO:0000313" key="3">
    <source>
        <dbReference type="EMBL" id="CAJ0577192.1"/>
    </source>
</evidence>
<accession>A0AA36CZH1</accession>
<dbReference type="EMBL" id="CATQJA010002648">
    <property type="protein sequence ID" value="CAJ0577192.1"/>
    <property type="molecule type" value="Genomic_DNA"/>
</dbReference>
<gene>
    <name evidence="3" type="ORF">MSPICULIGERA_LOCUS15470</name>
</gene>
<protein>
    <submittedName>
        <fullName evidence="3">Uncharacterized protein</fullName>
    </submittedName>
</protein>
<feature type="transmembrane region" description="Helical" evidence="2">
    <location>
        <begin position="105"/>
        <end position="125"/>
    </location>
</feature>
<comment type="caution">
    <text evidence="3">The sequence shown here is derived from an EMBL/GenBank/DDBJ whole genome shotgun (WGS) entry which is preliminary data.</text>
</comment>
<name>A0AA36CZH1_9BILA</name>
<keyword evidence="2" id="KW-0812">Transmembrane</keyword>
<keyword evidence="2" id="KW-1133">Transmembrane helix</keyword>
<feature type="non-terminal residue" evidence="3">
    <location>
        <position position="201"/>
    </location>
</feature>
<feature type="region of interest" description="Disordered" evidence="1">
    <location>
        <begin position="159"/>
        <end position="201"/>
    </location>
</feature>
<reference evidence="3" key="1">
    <citation type="submission" date="2023-06" db="EMBL/GenBank/DDBJ databases">
        <authorList>
            <person name="Delattre M."/>
        </authorList>
    </citation>
    <scope>NUCLEOTIDE SEQUENCE</scope>
    <source>
        <strain evidence="3">AF72</strain>
    </source>
</reference>